<organism evidence="4 5">
    <name type="scientific">Candidatus Blautia faecavium</name>
    <dbReference type="NCBI Taxonomy" id="2838487"/>
    <lineage>
        <taxon>Bacteria</taxon>
        <taxon>Bacillati</taxon>
        <taxon>Bacillota</taxon>
        <taxon>Clostridia</taxon>
        <taxon>Lachnospirales</taxon>
        <taxon>Lachnospiraceae</taxon>
        <taxon>Blautia</taxon>
    </lineage>
</organism>
<comment type="similarity">
    <text evidence="1">Belongs to the DnaB/DnaD family.</text>
</comment>
<dbReference type="NCBIfam" id="TIGR01446">
    <property type="entry name" value="DnaD_dom"/>
    <property type="match status" value="2"/>
</dbReference>
<reference evidence="4" key="1">
    <citation type="journal article" date="2021" name="PeerJ">
        <title>Extensive microbial diversity within the chicken gut microbiome revealed by metagenomics and culture.</title>
        <authorList>
            <person name="Gilroy R."/>
            <person name="Ravi A."/>
            <person name="Getino M."/>
            <person name="Pursley I."/>
            <person name="Horton D.L."/>
            <person name="Alikhan N.F."/>
            <person name="Baker D."/>
            <person name="Gharbi K."/>
            <person name="Hall N."/>
            <person name="Watson M."/>
            <person name="Adriaenssens E.M."/>
            <person name="Foster-Nyarko E."/>
            <person name="Jarju S."/>
            <person name="Secka A."/>
            <person name="Antonio M."/>
            <person name="Oren A."/>
            <person name="Chaudhuri R.R."/>
            <person name="La Ragione R."/>
            <person name="Hildebrand F."/>
            <person name="Pallen M.J."/>
        </authorList>
    </citation>
    <scope>NUCLEOTIDE SEQUENCE</scope>
    <source>
        <strain evidence="4">ChiSjej1B19-5720</strain>
    </source>
</reference>
<dbReference type="Pfam" id="PF07261">
    <property type="entry name" value="DnaB_2"/>
    <property type="match status" value="2"/>
</dbReference>
<gene>
    <name evidence="4" type="ORF">IAA06_10765</name>
</gene>
<dbReference type="PIRSF" id="PIRSF033722">
    <property type="entry name" value="DnaD_CA_C3587_prd"/>
    <property type="match status" value="1"/>
</dbReference>
<dbReference type="InterPro" id="IPR006343">
    <property type="entry name" value="DnaB/C_C"/>
</dbReference>
<evidence type="ECO:0000256" key="1">
    <source>
        <dbReference type="ARBA" id="ARBA00093462"/>
    </source>
</evidence>
<dbReference type="EMBL" id="DWYZ01000201">
    <property type="protein sequence ID" value="HJB29258.1"/>
    <property type="molecule type" value="Genomic_DNA"/>
</dbReference>
<proteinExistence type="inferred from homology"/>
<sequence>MDMITLHDASQREATFLSNIFIDEYMPEANGEFVKVYIYLLRILRNAPVSFSLEQMADQLLCTEGDILRALKYWSKAGLVALEEDASHKLCGISIIPLDVSVSKETAASSDSPAFDTQEKSAAAQSPKEEKTVSVIPLTPDRIKELKQNEEIIQLLYIAEQYLGKTLSPTEIQKLLFFYDELHFSADLIEYLIEYCVSHNHKSIRYIEKVALAWAEGGITTVSDAKDASSRYSKDYFTILKALGISGRNPVDTEISLMNTWLKSYGFSMDIIQEACSRTVLQTGQPSFQYADKILKGWKDKNVKNKNDIAVLDAEHKKRRLERSSKRQTVSPPNRFNNFQQRNYDFDEYEKRLLNK</sequence>
<evidence type="ECO:0000256" key="2">
    <source>
        <dbReference type="SAM" id="MobiDB-lite"/>
    </source>
</evidence>
<comment type="caution">
    <text evidence="4">The sequence shown here is derived from an EMBL/GenBank/DDBJ whole genome shotgun (WGS) entry which is preliminary data.</text>
</comment>
<dbReference type="AlphaFoldDB" id="A0A9D2LU56"/>
<reference evidence="4" key="2">
    <citation type="submission" date="2021-04" db="EMBL/GenBank/DDBJ databases">
        <authorList>
            <person name="Gilroy R."/>
        </authorList>
    </citation>
    <scope>NUCLEOTIDE SEQUENCE</scope>
    <source>
        <strain evidence="4">ChiSjej1B19-5720</strain>
    </source>
</reference>
<dbReference type="PANTHER" id="PTHR37293:SF5">
    <property type="entry name" value="DNA REPLICATION PROTEIN"/>
    <property type="match status" value="1"/>
</dbReference>
<evidence type="ECO:0000313" key="4">
    <source>
        <dbReference type="EMBL" id="HJB29258.1"/>
    </source>
</evidence>
<dbReference type="InterPro" id="IPR017019">
    <property type="entry name" value="DNA_replication_prd_bac"/>
</dbReference>
<feature type="compositionally biased region" description="Polar residues" evidence="2">
    <location>
        <begin position="327"/>
        <end position="341"/>
    </location>
</feature>
<evidence type="ECO:0000259" key="3">
    <source>
        <dbReference type="Pfam" id="PF07261"/>
    </source>
</evidence>
<dbReference type="InterPro" id="IPR053162">
    <property type="entry name" value="DnaD"/>
</dbReference>
<dbReference type="PANTHER" id="PTHR37293">
    <property type="entry name" value="PHAGE REPLICATION PROTEIN-RELATED"/>
    <property type="match status" value="1"/>
</dbReference>
<evidence type="ECO:0000313" key="5">
    <source>
        <dbReference type="Proteomes" id="UP000823842"/>
    </source>
</evidence>
<feature type="region of interest" description="Disordered" evidence="2">
    <location>
        <begin position="109"/>
        <end position="128"/>
    </location>
</feature>
<dbReference type="Proteomes" id="UP000823842">
    <property type="component" value="Unassembled WGS sequence"/>
</dbReference>
<feature type="domain" description="DnaB/C C-terminal" evidence="3">
    <location>
        <begin position="247"/>
        <end position="309"/>
    </location>
</feature>
<accession>A0A9D2LU56</accession>
<feature type="domain" description="DnaB/C C-terminal" evidence="3">
    <location>
        <begin position="158"/>
        <end position="228"/>
    </location>
</feature>
<protein>
    <submittedName>
        <fullName evidence="4">DnaD domain protein</fullName>
    </submittedName>
</protein>
<feature type="region of interest" description="Disordered" evidence="2">
    <location>
        <begin position="320"/>
        <end position="341"/>
    </location>
</feature>
<name>A0A9D2LU56_9FIRM</name>
<dbReference type="InterPro" id="IPR034829">
    <property type="entry name" value="DnaD-like_sf"/>
</dbReference>
<dbReference type="SUPFAM" id="SSF158499">
    <property type="entry name" value="DnaD domain-like"/>
    <property type="match status" value="2"/>
</dbReference>
<dbReference type="Gene3D" id="1.10.10.630">
    <property type="entry name" value="DnaD domain-like"/>
    <property type="match status" value="2"/>
</dbReference>